<dbReference type="PANTHER" id="PTHR33823">
    <property type="entry name" value="RNA POLYMERASE-BINDING TRANSCRIPTION FACTOR DKSA-RELATED"/>
    <property type="match status" value="1"/>
</dbReference>
<reference evidence="6 7" key="1">
    <citation type="submission" date="2023-05" db="EMBL/GenBank/DDBJ databases">
        <title>Draft genome sequence of Streptomyces sp. B-S-A6 isolated from a cave soil in Thailand.</title>
        <authorList>
            <person name="Chamroensaksri N."/>
            <person name="Muangham S."/>
        </authorList>
    </citation>
    <scope>NUCLEOTIDE SEQUENCE [LARGE SCALE GENOMIC DNA]</scope>
    <source>
        <strain evidence="6 7">B-S-A6</strain>
    </source>
</reference>
<dbReference type="PANTHER" id="PTHR33823:SF4">
    <property type="entry name" value="GENERAL STRESS PROTEIN 16O"/>
    <property type="match status" value="1"/>
</dbReference>
<gene>
    <name evidence="6" type="ORF">QIS96_34765</name>
</gene>
<protein>
    <submittedName>
        <fullName evidence="6">TraR/DksA C4-type zinc finger protein</fullName>
    </submittedName>
</protein>
<keyword evidence="3" id="KW-0862">Zinc</keyword>
<dbReference type="Pfam" id="PF01258">
    <property type="entry name" value="zf-dskA_traR"/>
    <property type="match status" value="1"/>
</dbReference>
<dbReference type="InterPro" id="IPR000962">
    <property type="entry name" value="Znf_DskA_TraR"/>
</dbReference>
<sequence length="109" mass="12244">MPLDTTRPESRPERLTAYEARQRLQQERDSRLTQLQAIEEAGSSAVADSVLSAQTTSIRDVLKEIDAAFDRLEQGTYGDCLRCAKPIPIERLEILPYVRACVGCQQCMT</sequence>
<feature type="domain" description="Zinc finger DksA/TraR C4-type" evidence="5">
    <location>
        <begin position="75"/>
        <end position="106"/>
    </location>
</feature>
<evidence type="ECO:0000313" key="7">
    <source>
        <dbReference type="Proteomes" id="UP001223978"/>
    </source>
</evidence>
<evidence type="ECO:0000256" key="1">
    <source>
        <dbReference type="ARBA" id="ARBA00022723"/>
    </source>
</evidence>
<dbReference type="SUPFAM" id="SSF57716">
    <property type="entry name" value="Glucocorticoid receptor-like (DNA-binding domain)"/>
    <property type="match status" value="1"/>
</dbReference>
<proteinExistence type="predicted"/>
<dbReference type="PROSITE" id="PS51128">
    <property type="entry name" value="ZF_DKSA_2"/>
    <property type="match status" value="1"/>
</dbReference>
<accession>A0ABT6SL95</accession>
<dbReference type="Gene3D" id="1.20.120.910">
    <property type="entry name" value="DksA, coiled-coil domain"/>
    <property type="match status" value="1"/>
</dbReference>
<evidence type="ECO:0000256" key="3">
    <source>
        <dbReference type="ARBA" id="ARBA00022833"/>
    </source>
</evidence>
<evidence type="ECO:0000256" key="2">
    <source>
        <dbReference type="ARBA" id="ARBA00022771"/>
    </source>
</evidence>
<evidence type="ECO:0000256" key="4">
    <source>
        <dbReference type="PROSITE-ProRule" id="PRU00510"/>
    </source>
</evidence>
<organism evidence="6 7">
    <name type="scientific">Streptomyces cavernicola</name>
    <dbReference type="NCBI Taxonomy" id="3043613"/>
    <lineage>
        <taxon>Bacteria</taxon>
        <taxon>Bacillati</taxon>
        <taxon>Actinomycetota</taxon>
        <taxon>Actinomycetes</taxon>
        <taxon>Kitasatosporales</taxon>
        <taxon>Streptomycetaceae</taxon>
        <taxon>Streptomyces</taxon>
    </lineage>
</organism>
<dbReference type="EMBL" id="JASCIQ010000056">
    <property type="protein sequence ID" value="MDI3408965.1"/>
    <property type="molecule type" value="Genomic_DNA"/>
</dbReference>
<keyword evidence="7" id="KW-1185">Reference proteome</keyword>
<keyword evidence="2" id="KW-0863">Zinc-finger</keyword>
<keyword evidence="1" id="KW-0479">Metal-binding</keyword>
<evidence type="ECO:0000259" key="5">
    <source>
        <dbReference type="Pfam" id="PF01258"/>
    </source>
</evidence>
<dbReference type="RefSeq" id="WP_282546842.1">
    <property type="nucleotide sequence ID" value="NZ_JASCIQ010000056.1"/>
</dbReference>
<name>A0ABT6SL95_9ACTN</name>
<feature type="zinc finger region" description="dksA C4-type" evidence="4">
    <location>
        <begin position="80"/>
        <end position="104"/>
    </location>
</feature>
<dbReference type="Proteomes" id="UP001223978">
    <property type="component" value="Unassembled WGS sequence"/>
</dbReference>
<evidence type="ECO:0000313" key="6">
    <source>
        <dbReference type="EMBL" id="MDI3408965.1"/>
    </source>
</evidence>
<comment type="caution">
    <text evidence="6">The sequence shown here is derived from an EMBL/GenBank/DDBJ whole genome shotgun (WGS) entry which is preliminary data.</text>
</comment>